<sequence length="810" mass="90038">MNEAIKKGWPHVVVVILFFALAAIYFAPELFDGKGLVQGDVNSAQGWGKDIADHYLKTGEHAYWSARMFGGMPHNYTNSAPIVNIFDYLSRFLAYTLPGNALLVLLYLVGFYVFMIALGCRPGLAAVGAVAYAFASYNLIIIEAGHVNKCLVMSTMAPILGGVILCYRGRLLWGSLVTLFFTGLNVLWSHQQISYYLLIMMLVLALTYLVFAIRNHTLGAYLKSSAVLLVVGLLAVAPAAGQLISSADYVKESMRGGAVLKNNAEGQKESSGLEIDYAYMWSYGRGETMTLLIPNFYGSDSHHNIGTDSHTYRFFSDHGQADQGRQFTRFAPMYWGDQPFTSGPVYVGAIICFLFVLGLLIVKGPERWWLLAVTLISILLSWGKNAGINEFFFYHLPLYNKFRTPSMALVVAEVSMAALAILAVKRILEADDKRALLRPLYIAAGLTGGLCLLYALLGGGLMSFSGPADEQFKQYPDLLMALVADRQGMLSADAWRSFGFIAAVAALLFIYLKKPFNANYVVAVIGLLVFADLWAVDKRFLNYEDFVPQRQAREIVATEADKQILQDKDPNYRVLNLTKSTFNESETSYFHKSVGGYSPAKLRRYQDIIDYHFAAKGINPNVLNMLNTRYVIVPTDQGPQVQRNPGAPGCVWFVNEIRWVNSPDEEIVALNDFNPVRTAVIDKAWQADLPSWQQLASSDSAATIRLTDYPAPDRLLYESQSASPRLAVFSEVFYKTWHAYIDGREVKPIRVDYILRGLEIPAGTHKIEFRCVDDVYLRSARISLIASIVVGVVFLALLGMAVRSAVVRKA</sequence>
<feature type="transmembrane region" description="Helical" evidence="1">
    <location>
        <begin position="171"/>
        <end position="188"/>
    </location>
</feature>
<gene>
    <name evidence="2" type="ORF">N425_14280</name>
</gene>
<reference evidence="2 3" key="1">
    <citation type="submission" date="2013-11" db="EMBL/GenBank/DDBJ databases">
        <title>Single cell genomics of uncultured Tannerella BU063 (oral taxon 286).</title>
        <authorList>
            <person name="Beall C.J."/>
            <person name="Campbell A.G."/>
            <person name="Griffen A.L."/>
            <person name="Podar M."/>
            <person name="Leys E.J."/>
        </authorList>
    </citation>
    <scope>NUCLEOTIDE SEQUENCE [LARGE SCALE GENOMIC DNA]</scope>
    <source>
        <strain evidence="2">Cell 2</strain>
    </source>
</reference>
<organism evidence="2 3">
    <name type="scientific">Tannerella sp. oral taxon BU063 isolate Cell 2</name>
    <dbReference type="NCBI Taxonomy" id="1411148"/>
    <lineage>
        <taxon>Bacteria</taxon>
        <taxon>Pseudomonadati</taxon>
        <taxon>Bacteroidota</taxon>
        <taxon>Bacteroidia</taxon>
        <taxon>Bacteroidales</taxon>
        <taxon>Tannerellaceae</taxon>
        <taxon>Tannerella</taxon>
    </lineage>
</organism>
<feature type="transmembrane region" description="Helical" evidence="1">
    <location>
        <begin position="494"/>
        <end position="512"/>
    </location>
</feature>
<feature type="transmembrane region" description="Helical" evidence="1">
    <location>
        <begin position="122"/>
        <end position="140"/>
    </location>
</feature>
<feature type="transmembrane region" description="Helical" evidence="1">
    <location>
        <begin position="519"/>
        <end position="536"/>
    </location>
</feature>
<name>W2C2E9_9BACT</name>
<feature type="transmembrane region" description="Helical" evidence="1">
    <location>
        <begin position="406"/>
        <end position="424"/>
    </location>
</feature>
<feature type="transmembrane region" description="Helical" evidence="1">
    <location>
        <begin position="343"/>
        <end position="361"/>
    </location>
</feature>
<proteinExistence type="predicted"/>
<keyword evidence="1" id="KW-0812">Transmembrane</keyword>
<feature type="transmembrane region" description="Helical" evidence="1">
    <location>
        <begin position="368"/>
        <end position="386"/>
    </location>
</feature>
<dbReference type="Proteomes" id="UP000018837">
    <property type="component" value="Unassembled WGS sequence"/>
</dbReference>
<comment type="caution">
    <text evidence="2">The sequence shown here is derived from an EMBL/GenBank/DDBJ whole genome shotgun (WGS) entry which is preliminary data.</text>
</comment>
<dbReference type="PANTHER" id="PTHR38454">
    <property type="entry name" value="INTEGRAL MEMBRANE PROTEIN-RELATED"/>
    <property type="match status" value="1"/>
</dbReference>
<evidence type="ECO:0000256" key="1">
    <source>
        <dbReference type="SAM" id="Phobius"/>
    </source>
</evidence>
<evidence type="ECO:0000313" key="3">
    <source>
        <dbReference type="Proteomes" id="UP000018837"/>
    </source>
</evidence>
<evidence type="ECO:0000313" key="2">
    <source>
        <dbReference type="EMBL" id="ETK00596.1"/>
    </source>
</evidence>
<accession>W2C2E9</accession>
<feature type="transmembrane region" description="Helical" evidence="1">
    <location>
        <begin position="436"/>
        <end position="457"/>
    </location>
</feature>
<feature type="transmembrane region" description="Helical" evidence="1">
    <location>
        <begin position="782"/>
        <end position="802"/>
    </location>
</feature>
<dbReference type="PATRIC" id="fig|1411148.3.peg.2406"/>
<dbReference type="PANTHER" id="PTHR38454:SF1">
    <property type="entry name" value="INTEGRAL MEMBRANE PROTEIN"/>
    <property type="match status" value="1"/>
</dbReference>
<protein>
    <submittedName>
        <fullName evidence="2">Membrane protein</fullName>
    </submittedName>
</protein>
<keyword evidence="1" id="KW-1133">Transmembrane helix</keyword>
<dbReference type="AlphaFoldDB" id="W2C2E9"/>
<feature type="transmembrane region" description="Helical" evidence="1">
    <location>
        <begin position="225"/>
        <end position="244"/>
    </location>
</feature>
<feature type="transmembrane region" description="Helical" evidence="1">
    <location>
        <begin position="146"/>
        <end position="166"/>
    </location>
</feature>
<feature type="transmembrane region" description="Helical" evidence="1">
    <location>
        <begin position="194"/>
        <end position="213"/>
    </location>
</feature>
<dbReference type="InterPro" id="IPR018580">
    <property type="entry name" value="Uncharacterised_YfhO"/>
</dbReference>
<feature type="transmembrane region" description="Helical" evidence="1">
    <location>
        <begin position="12"/>
        <end position="28"/>
    </location>
</feature>
<keyword evidence="1" id="KW-0472">Membrane</keyword>
<feature type="transmembrane region" description="Helical" evidence="1">
    <location>
        <begin position="92"/>
        <end position="115"/>
    </location>
</feature>
<dbReference type="EMBL" id="AYUF01000499">
    <property type="protein sequence ID" value="ETK00596.1"/>
    <property type="molecule type" value="Genomic_DNA"/>
</dbReference>